<evidence type="ECO:0000256" key="3">
    <source>
        <dbReference type="ARBA" id="ARBA00010876"/>
    </source>
</evidence>
<comment type="function">
    <text evidence="2">Responsible for synthesis of pseudouridine from uracil at positions 955, 2504 and 2580 in 23S ribosomal RNA.</text>
</comment>
<evidence type="ECO:0000256" key="8">
    <source>
        <dbReference type="RuleBase" id="RU362028"/>
    </source>
</evidence>
<comment type="caution">
    <text evidence="10">The sequence shown here is derived from an EMBL/GenBank/DDBJ whole genome shotgun (WGS) entry which is preliminary data.</text>
</comment>
<dbReference type="Pfam" id="PF00849">
    <property type="entry name" value="PseudoU_synth_2"/>
    <property type="match status" value="1"/>
</dbReference>
<dbReference type="PROSITE" id="PS50889">
    <property type="entry name" value="S4"/>
    <property type="match status" value="1"/>
</dbReference>
<protein>
    <recommendedName>
        <fullName evidence="8">Pseudouridine synthase</fullName>
        <ecNumber evidence="8">5.4.99.-</ecNumber>
    </recommendedName>
</protein>
<dbReference type="Gene3D" id="3.30.2350.10">
    <property type="entry name" value="Pseudouridine synthase"/>
    <property type="match status" value="1"/>
</dbReference>
<dbReference type="NCBIfam" id="NF008249">
    <property type="entry name" value="PRK11025.1"/>
    <property type="match status" value="1"/>
</dbReference>
<dbReference type="EMBL" id="JBHRSW010000014">
    <property type="protein sequence ID" value="MFC3121659.1"/>
    <property type="molecule type" value="Genomic_DNA"/>
</dbReference>
<dbReference type="InterPro" id="IPR006145">
    <property type="entry name" value="PsdUridine_synth_RsuA/RluA"/>
</dbReference>
<dbReference type="InterPro" id="IPR050188">
    <property type="entry name" value="RluA_PseudoU_synthase"/>
</dbReference>
<dbReference type="GO" id="GO:0160141">
    <property type="term" value="F:23S rRNA pseudouridine(955/2504/2580) synthase activity"/>
    <property type="evidence" value="ECO:0007669"/>
    <property type="project" value="UniProtKB-EC"/>
</dbReference>
<comment type="similarity">
    <text evidence="3 8">Belongs to the pseudouridine synthase RluA family.</text>
</comment>
<evidence type="ECO:0000256" key="1">
    <source>
        <dbReference type="ARBA" id="ARBA00000381"/>
    </source>
</evidence>
<dbReference type="CDD" id="cd02869">
    <property type="entry name" value="PseudoU_synth_RluA_like"/>
    <property type="match status" value="1"/>
</dbReference>
<dbReference type="RefSeq" id="WP_376919794.1">
    <property type="nucleotide sequence ID" value="NZ_JBHRSW010000014.1"/>
</dbReference>
<dbReference type="Pfam" id="PF01479">
    <property type="entry name" value="S4"/>
    <property type="match status" value="1"/>
</dbReference>
<proteinExistence type="inferred from homology"/>
<dbReference type="Gene3D" id="3.10.290.10">
    <property type="entry name" value="RNA-binding S4 domain"/>
    <property type="match status" value="1"/>
</dbReference>
<dbReference type="CDD" id="cd00165">
    <property type="entry name" value="S4"/>
    <property type="match status" value="1"/>
</dbReference>
<keyword evidence="6 8" id="KW-0413">Isomerase</keyword>
<evidence type="ECO:0000259" key="9">
    <source>
        <dbReference type="SMART" id="SM00363"/>
    </source>
</evidence>
<evidence type="ECO:0000313" key="11">
    <source>
        <dbReference type="Proteomes" id="UP001595478"/>
    </source>
</evidence>
<comment type="catalytic activity">
    <reaction evidence="1">
        <text>uridine(955/2504/2580) in 23S rRNA = pseudouridine(955/2504/2580) in 23S rRNA</text>
        <dbReference type="Rhea" id="RHEA:42528"/>
        <dbReference type="Rhea" id="RHEA-COMP:10099"/>
        <dbReference type="Rhea" id="RHEA-COMP:10100"/>
        <dbReference type="ChEBI" id="CHEBI:65314"/>
        <dbReference type="ChEBI" id="CHEBI:65315"/>
        <dbReference type="EC" id="5.4.99.24"/>
    </reaction>
</comment>
<gene>
    <name evidence="10" type="primary">rluC</name>
    <name evidence="10" type="ORF">ACFOHL_08500</name>
</gene>
<accession>A0ABV7FQM7</accession>
<dbReference type="SUPFAM" id="SSF55120">
    <property type="entry name" value="Pseudouridine synthase"/>
    <property type="match status" value="1"/>
</dbReference>
<dbReference type="InterPro" id="IPR006225">
    <property type="entry name" value="PsdUridine_synth_RluC/D"/>
</dbReference>
<dbReference type="EC" id="5.4.99.-" evidence="8"/>
<dbReference type="InterPro" id="IPR002942">
    <property type="entry name" value="S4_RNA-bd"/>
</dbReference>
<sequence>MSEKFQQVQFLSITDDNAGQRIDNYLLSKLKGVPKSKIYRILRKGEVRVNKKRVKPEYKLNVGDAVRVPPVRLDEKQSAQPSNKAIDIINKSILFEDDRLIVINKPSGIAVHGGSGLNYGVIEGLRASRAQQDFLELVHRLDRDTSGCLVIAKKRSALRNLHQQLRDNQVNKVYHALVKGTWPKRLQKVDAPLLKNLLQGGERMVQVHPEGKPSKTLIKLLRTGENMSLIECKPVTGRTHQIRVHCLHAGHPIANDSKYGDKAFDQRIKDLNCNRLFLHAYQLSFLHPHTEKTVHFTAPYDQQLKNVVTNWK</sequence>
<evidence type="ECO:0000256" key="5">
    <source>
        <dbReference type="ARBA" id="ARBA00022884"/>
    </source>
</evidence>
<feature type="domain" description="RNA-binding S4" evidence="9">
    <location>
        <begin position="20"/>
        <end position="81"/>
    </location>
</feature>
<keyword evidence="5 7" id="KW-0694">RNA-binding</keyword>
<dbReference type="PANTHER" id="PTHR21600:SF92">
    <property type="entry name" value="RIBOSOMAL LARGE SUBUNIT PSEUDOURIDINE SYNTHASE C"/>
    <property type="match status" value="1"/>
</dbReference>
<dbReference type="InterPro" id="IPR020103">
    <property type="entry name" value="PsdUridine_synth_cat_dom_sf"/>
</dbReference>
<comment type="catalytic activity">
    <reaction evidence="8">
        <text>a uridine in RNA = a pseudouridine in RNA</text>
        <dbReference type="Rhea" id="RHEA:48348"/>
        <dbReference type="Rhea" id="RHEA-COMP:12068"/>
        <dbReference type="Rhea" id="RHEA-COMP:12069"/>
        <dbReference type="ChEBI" id="CHEBI:65314"/>
        <dbReference type="ChEBI" id="CHEBI:65315"/>
    </reaction>
</comment>
<keyword evidence="4" id="KW-0698">rRNA processing</keyword>
<dbReference type="PANTHER" id="PTHR21600">
    <property type="entry name" value="MITOCHONDRIAL RNA PSEUDOURIDINE SYNTHASE"/>
    <property type="match status" value="1"/>
</dbReference>
<evidence type="ECO:0000256" key="7">
    <source>
        <dbReference type="PROSITE-ProRule" id="PRU00182"/>
    </source>
</evidence>
<evidence type="ECO:0000313" key="10">
    <source>
        <dbReference type="EMBL" id="MFC3121659.1"/>
    </source>
</evidence>
<dbReference type="NCBIfam" id="TIGR00005">
    <property type="entry name" value="rluA_subfam"/>
    <property type="match status" value="1"/>
</dbReference>
<dbReference type="SMART" id="SM00363">
    <property type="entry name" value="S4"/>
    <property type="match status" value="1"/>
</dbReference>
<dbReference type="InterPro" id="IPR006224">
    <property type="entry name" value="PsdUridine_synth_RluA-like_CS"/>
</dbReference>
<organism evidence="10 11">
    <name type="scientific">Agaribacter flavus</name>
    <dbReference type="NCBI Taxonomy" id="1902781"/>
    <lineage>
        <taxon>Bacteria</taxon>
        <taxon>Pseudomonadati</taxon>
        <taxon>Pseudomonadota</taxon>
        <taxon>Gammaproteobacteria</taxon>
        <taxon>Alteromonadales</taxon>
        <taxon>Alteromonadaceae</taxon>
        <taxon>Agaribacter</taxon>
    </lineage>
</organism>
<dbReference type="PROSITE" id="PS01129">
    <property type="entry name" value="PSI_RLU"/>
    <property type="match status" value="1"/>
</dbReference>
<reference evidence="11" key="1">
    <citation type="journal article" date="2019" name="Int. J. Syst. Evol. Microbiol.">
        <title>The Global Catalogue of Microorganisms (GCM) 10K type strain sequencing project: providing services to taxonomists for standard genome sequencing and annotation.</title>
        <authorList>
            <consortium name="The Broad Institute Genomics Platform"/>
            <consortium name="The Broad Institute Genome Sequencing Center for Infectious Disease"/>
            <person name="Wu L."/>
            <person name="Ma J."/>
        </authorList>
    </citation>
    <scope>NUCLEOTIDE SEQUENCE [LARGE SCALE GENOMIC DNA]</scope>
    <source>
        <strain evidence="11">KCTC 52473</strain>
    </source>
</reference>
<name>A0ABV7FQM7_9ALTE</name>
<dbReference type="Proteomes" id="UP001595478">
    <property type="component" value="Unassembled WGS sequence"/>
</dbReference>
<evidence type="ECO:0000256" key="6">
    <source>
        <dbReference type="ARBA" id="ARBA00023235"/>
    </source>
</evidence>
<dbReference type="SUPFAM" id="SSF55174">
    <property type="entry name" value="Alpha-L RNA-binding motif"/>
    <property type="match status" value="1"/>
</dbReference>
<dbReference type="InterPro" id="IPR036986">
    <property type="entry name" value="S4_RNA-bd_sf"/>
</dbReference>
<evidence type="ECO:0000256" key="4">
    <source>
        <dbReference type="ARBA" id="ARBA00022552"/>
    </source>
</evidence>
<keyword evidence="11" id="KW-1185">Reference proteome</keyword>
<evidence type="ECO:0000256" key="2">
    <source>
        <dbReference type="ARBA" id="ARBA00002876"/>
    </source>
</evidence>